<evidence type="ECO:0000259" key="1">
    <source>
        <dbReference type="Pfam" id="PF04002"/>
    </source>
</evidence>
<name>A0A9E2NZC1_9FUSO</name>
<proteinExistence type="predicted"/>
<dbReference type="Gene3D" id="3.40.140.10">
    <property type="entry name" value="Cytidine Deaminase, domain 2"/>
    <property type="match status" value="1"/>
</dbReference>
<evidence type="ECO:0000313" key="2">
    <source>
        <dbReference type="EMBL" id="MBU3842921.1"/>
    </source>
</evidence>
<sequence length="26" mass="3128">MMEIEVLDHILVNNTNYFSFREEGLI</sequence>
<gene>
    <name evidence="2" type="ORF">IAA47_08100</name>
</gene>
<reference evidence="2" key="2">
    <citation type="submission" date="2021-04" db="EMBL/GenBank/DDBJ databases">
        <authorList>
            <person name="Gilroy R."/>
        </authorList>
    </citation>
    <scope>NUCLEOTIDE SEQUENCE</scope>
    <source>
        <strain evidence="2">A6-441</strain>
    </source>
</reference>
<reference evidence="2" key="1">
    <citation type="journal article" date="2021" name="PeerJ">
        <title>Extensive microbial diversity within the chicken gut microbiome revealed by metagenomics and culture.</title>
        <authorList>
            <person name="Gilroy R."/>
            <person name="Ravi A."/>
            <person name="Getino M."/>
            <person name="Pursley I."/>
            <person name="Horton D.L."/>
            <person name="Alikhan N.F."/>
            <person name="Baker D."/>
            <person name="Gharbi K."/>
            <person name="Hall N."/>
            <person name="Watson M."/>
            <person name="Adriaenssens E.M."/>
            <person name="Foster-Nyarko E."/>
            <person name="Jarju S."/>
            <person name="Secka A."/>
            <person name="Antonio M."/>
            <person name="Oren A."/>
            <person name="Chaudhuri R.R."/>
            <person name="La Ragione R."/>
            <person name="Hildebrand F."/>
            <person name="Pallen M.J."/>
        </authorList>
    </citation>
    <scope>NUCLEOTIDE SEQUENCE</scope>
    <source>
        <strain evidence="2">A6-441</strain>
    </source>
</reference>
<dbReference type="Pfam" id="PF04002">
    <property type="entry name" value="RadC"/>
    <property type="match status" value="1"/>
</dbReference>
<feature type="domain" description="RadC-like JAB" evidence="1">
    <location>
        <begin position="1"/>
        <end position="25"/>
    </location>
</feature>
<dbReference type="EMBL" id="JAHLFN010000073">
    <property type="protein sequence ID" value="MBU3842921.1"/>
    <property type="molecule type" value="Genomic_DNA"/>
</dbReference>
<protein>
    <recommendedName>
        <fullName evidence="1">RadC-like JAB domain-containing protein</fullName>
    </recommendedName>
</protein>
<comment type="caution">
    <text evidence="2">The sequence shown here is derived from an EMBL/GenBank/DDBJ whole genome shotgun (WGS) entry which is preliminary data.</text>
</comment>
<dbReference type="AlphaFoldDB" id="A0A9E2NZC1"/>
<accession>A0A9E2NZC1</accession>
<organism evidence="2 3">
    <name type="scientific">Candidatus Fusobacterium pullicola</name>
    <dbReference type="NCBI Taxonomy" id="2838601"/>
    <lineage>
        <taxon>Bacteria</taxon>
        <taxon>Fusobacteriati</taxon>
        <taxon>Fusobacteriota</taxon>
        <taxon>Fusobacteriia</taxon>
        <taxon>Fusobacteriales</taxon>
        <taxon>Fusobacteriaceae</taxon>
        <taxon>Fusobacterium</taxon>
    </lineage>
</organism>
<evidence type="ECO:0000313" key="3">
    <source>
        <dbReference type="Proteomes" id="UP000724657"/>
    </source>
</evidence>
<dbReference type="Proteomes" id="UP000724657">
    <property type="component" value="Unassembled WGS sequence"/>
</dbReference>
<dbReference type="InterPro" id="IPR025657">
    <property type="entry name" value="RadC_JAB"/>
</dbReference>